<evidence type="ECO:0000256" key="2">
    <source>
        <dbReference type="SAM" id="Phobius"/>
    </source>
</evidence>
<organism evidence="4 5">
    <name type="scientific">Thermobifida cellulosilytica TB100</name>
    <dbReference type="NCBI Taxonomy" id="665004"/>
    <lineage>
        <taxon>Bacteria</taxon>
        <taxon>Bacillati</taxon>
        <taxon>Actinomycetota</taxon>
        <taxon>Actinomycetes</taxon>
        <taxon>Streptosporangiales</taxon>
        <taxon>Nocardiopsidaceae</taxon>
        <taxon>Thermobifida</taxon>
    </lineage>
</organism>
<dbReference type="PATRIC" id="fig|665004.4.peg.3319"/>
<dbReference type="Pfam" id="PF01476">
    <property type="entry name" value="LysM"/>
    <property type="match status" value="1"/>
</dbReference>
<evidence type="ECO:0000313" key="4">
    <source>
        <dbReference type="EMBL" id="KUP96746.1"/>
    </source>
</evidence>
<gene>
    <name evidence="4" type="ORF">AC529_10465</name>
</gene>
<dbReference type="PROSITE" id="PS51782">
    <property type="entry name" value="LYSM"/>
    <property type="match status" value="1"/>
</dbReference>
<dbReference type="Proteomes" id="UP000074382">
    <property type="component" value="Unassembled WGS sequence"/>
</dbReference>
<dbReference type="CDD" id="cd00118">
    <property type="entry name" value="LysM"/>
    <property type="match status" value="1"/>
</dbReference>
<dbReference type="InterPro" id="IPR036779">
    <property type="entry name" value="LysM_dom_sf"/>
</dbReference>
<evidence type="ECO:0000256" key="1">
    <source>
        <dbReference type="SAM" id="MobiDB-lite"/>
    </source>
</evidence>
<dbReference type="InterPro" id="IPR018392">
    <property type="entry name" value="LysM"/>
</dbReference>
<dbReference type="Gene3D" id="3.10.350.10">
    <property type="entry name" value="LysM domain"/>
    <property type="match status" value="1"/>
</dbReference>
<dbReference type="AlphaFoldDB" id="A0A147KHI3"/>
<accession>A0A147KHI3</accession>
<proteinExistence type="predicted"/>
<name>A0A147KHI3_THECS</name>
<feature type="region of interest" description="Disordered" evidence="1">
    <location>
        <begin position="46"/>
        <end position="65"/>
    </location>
</feature>
<feature type="transmembrane region" description="Helical" evidence="2">
    <location>
        <begin position="74"/>
        <end position="98"/>
    </location>
</feature>
<keyword evidence="2" id="KW-1133">Transmembrane helix</keyword>
<feature type="domain" description="LysM" evidence="3">
    <location>
        <begin position="118"/>
        <end position="167"/>
    </location>
</feature>
<dbReference type="RefSeq" id="WP_068757819.1">
    <property type="nucleotide sequence ID" value="NZ_KQ950184.1"/>
</dbReference>
<evidence type="ECO:0000259" key="3">
    <source>
        <dbReference type="PROSITE" id="PS51782"/>
    </source>
</evidence>
<dbReference type="STRING" id="665004.AC529_10465"/>
<comment type="caution">
    <text evidence="4">The sequence shown here is derived from an EMBL/GenBank/DDBJ whole genome shotgun (WGS) entry which is preliminary data.</text>
</comment>
<dbReference type="SMART" id="SM00257">
    <property type="entry name" value="LysM"/>
    <property type="match status" value="1"/>
</dbReference>
<keyword evidence="2" id="KW-0812">Transmembrane</keyword>
<keyword evidence="5" id="KW-1185">Reference proteome</keyword>
<sequence length="170" mass="18383">MSQTALPRAAQAADRVLRRAARDDRAPGLYDWSREVPEWAGAVEPHRHLQAAGSRRSTRPVPAGPPRLTRRGRIVLYSLLGTAAAAGCGLLSVAFVALSATTADASTESLMDLPERSHTLIVNEGDTLWEIAERIRPAEDPRKTVDELVEINNLTGPVLTPGQELVLPSH</sequence>
<dbReference type="OrthoDB" id="5084290at2"/>
<dbReference type="SUPFAM" id="SSF54106">
    <property type="entry name" value="LysM domain"/>
    <property type="match status" value="1"/>
</dbReference>
<evidence type="ECO:0000313" key="5">
    <source>
        <dbReference type="Proteomes" id="UP000074382"/>
    </source>
</evidence>
<protein>
    <submittedName>
        <fullName evidence="4">Peptidoglycan-binding LysM</fullName>
    </submittedName>
</protein>
<dbReference type="EMBL" id="LGEM01000076">
    <property type="protein sequence ID" value="KUP96746.1"/>
    <property type="molecule type" value="Genomic_DNA"/>
</dbReference>
<reference evidence="5" key="1">
    <citation type="journal article" date="2017" name="Acta Aliment.">
        <title>Plant polysaccharide degrading enzyme system of Thermpbifida cellulosilytica TB100 revealed by de novo genome project data.</title>
        <authorList>
            <person name="Toth A."/>
            <person name="Baka E."/>
            <person name="Luzics S."/>
            <person name="Bata-Vidacs I."/>
            <person name="Nagy I."/>
            <person name="Balint B."/>
            <person name="Herceg R."/>
            <person name="Olasz F."/>
            <person name="Wilk T."/>
            <person name="Nagy T."/>
            <person name="Kriszt B."/>
            <person name="Nagy I."/>
            <person name="Kukolya J."/>
        </authorList>
    </citation>
    <scope>NUCLEOTIDE SEQUENCE [LARGE SCALE GENOMIC DNA]</scope>
    <source>
        <strain evidence="5">TB100</strain>
    </source>
</reference>
<keyword evidence="2" id="KW-0472">Membrane</keyword>